<evidence type="ECO:0008006" key="4">
    <source>
        <dbReference type="Google" id="ProtNLM"/>
    </source>
</evidence>
<feature type="transmembrane region" description="Helical" evidence="1">
    <location>
        <begin position="85"/>
        <end position="107"/>
    </location>
</feature>
<dbReference type="Pfam" id="PF22503">
    <property type="entry name" value="DUF6992"/>
    <property type="match status" value="1"/>
</dbReference>
<keyword evidence="1" id="KW-0472">Membrane</keyword>
<keyword evidence="3" id="KW-1185">Reference proteome</keyword>
<proteinExistence type="predicted"/>
<name>A0A6G8PXR9_9ACTN</name>
<sequence length="120" mass="12722">MVLGQLRYFWQVAALWAVNTLIGLPQYLDLAGPATPPATLAEALRDGLGTARLLSGAFVSDLATMLVGALLAWRTVTRDSERLQGWGKGLVVQGLWLAVFDGVLLAINGEYVGSLLVLAG</sequence>
<organism evidence="2 3">
    <name type="scientific">Rubrobacter marinus</name>
    <dbReference type="NCBI Taxonomy" id="2653852"/>
    <lineage>
        <taxon>Bacteria</taxon>
        <taxon>Bacillati</taxon>
        <taxon>Actinomycetota</taxon>
        <taxon>Rubrobacteria</taxon>
        <taxon>Rubrobacterales</taxon>
        <taxon>Rubrobacteraceae</taxon>
        <taxon>Rubrobacter</taxon>
    </lineage>
</organism>
<evidence type="ECO:0000313" key="2">
    <source>
        <dbReference type="EMBL" id="QIN79011.1"/>
    </source>
</evidence>
<gene>
    <name evidence="2" type="ORF">GBA65_11300</name>
</gene>
<dbReference type="AlphaFoldDB" id="A0A6G8PXR9"/>
<protein>
    <recommendedName>
        <fullName evidence="4">DUF4386 domain-containing protein</fullName>
    </recommendedName>
</protein>
<evidence type="ECO:0000256" key="1">
    <source>
        <dbReference type="SAM" id="Phobius"/>
    </source>
</evidence>
<keyword evidence="1" id="KW-1133">Transmembrane helix</keyword>
<dbReference type="KEGG" id="rmar:GBA65_11300"/>
<accession>A0A6G8PXR9</accession>
<dbReference type="InterPro" id="IPR054261">
    <property type="entry name" value="DUF6992"/>
</dbReference>
<feature type="transmembrane region" description="Helical" evidence="1">
    <location>
        <begin position="7"/>
        <end position="28"/>
    </location>
</feature>
<dbReference type="EMBL" id="CP045121">
    <property type="protein sequence ID" value="QIN79011.1"/>
    <property type="molecule type" value="Genomic_DNA"/>
</dbReference>
<evidence type="ECO:0000313" key="3">
    <source>
        <dbReference type="Proteomes" id="UP000502706"/>
    </source>
</evidence>
<dbReference type="Proteomes" id="UP000502706">
    <property type="component" value="Chromosome"/>
</dbReference>
<reference evidence="2 3" key="1">
    <citation type="submission" date="2019-10" db="EMBL/GenBank/DDBJ databases">
        <title>Rubrobacter sp nov SCSIO 52915 isolated from a deep-sea sediment in the South China Sea.</title>
        <authorList>
            <person name="Chen R.W."/>
        </authorList>
    </citation>
    <scope>NUCLEOTIDE SEQUENCE [LARGE SCALE GENOMIC DNA]</scope>
    <source>
        <strain evidence="2 3">SCSIO 52915</strain>
    </source>
</reference>
<keyword evidence="1" id="KW-0812">Transmembrane</keyword>
<dbReference type="RefSeq" id="WP_166396673.1">
    <property type="nucleotide sequence ID" value="NZ_CP045121.1"/>
</dbReference>
<feature type="transmembrane region" description="Helical" evidence="1">
    <location>
        <begin position="53"/>
        <end position="73"/>
    </location>
</feature>